<dbReference type="RefSeq" id="WP_009384889.1">
    <property type="nucleotide sequence ID" value="NZ_AMSQ01000025.1"/>
</dbReference>
<evidence type="ECO:0000256" key="1">
    <source>
        <dbReference type="ARBA" id="ARBA00023172"/>
    </source>
</evidence>
<name>K9AHW9_9STAP</name>
<accession>K9AHW9</accession>
<sequence>YNKYKKEISINKTLDISNRTVYPRAKTESSEDIVPLPKFINKMMSERLEREKRSHKHFNERNYFIFGGLAPKHYSHVHKKFQRAFPHYNIHVLRHSYASFLANNGVDIFVLQSLMRHAQITETMGTYSHLYTQKKHDAIAVFDE</sequence>
<dbReference type="SUPFAM" id="SSF56349">
    <property type="entry name" value="DNA breaking-rejoining enzymes"/>
    <property type="match status" value="1"/>
</dbReference>
<protein>
    <submittedName>
        <fullName evidence="3">Phage integrase</fullName>
    </submittedName>
</protein>
<dbReference type="AlphaFoldDB" id="K9AHW9"/>
<evidence type="ECO:0000313" key="3">
    <source>
        <dbReference type="EMBL" id="EKU45711.1"/>
    </source>
</evidence>
<dbReference type="InterPro" id="IPR011010">
    <property type="entry name" value="DNA_brk_join_enz"/>
</dbReference>
<proteinExistence type="predicted"/>
<organism evidence="3 4">
    <name type="scientific">Staphylococcus massiliensis S46</name>
    <dbReference type="NCBI Taxonomy" id="1229783"/>
    <lineage>
        <taxon>Bacteria</taxon>
        <taxon>Bacillati</taxon>
        <taxon>Bacillota</taxon>
        <taxon>Bacilli</taxon>
        <taxon>Bacillales</taxon>
        <taxon>Staphylococcaceae</taxon>
        <taxon>Staphylococcus</taxon>
    </lineage>
</organism>
<dbReference type="GO" id="GO:0015074">
    <property type="term" value="P:DNA integration"/>
    <property type="evidence" value="ECO:0007669"/>
    <property type="project" value="InterPro"/>
</dbReference>
<dbReference type="eggNOG" id="COG0582">
    <property type="taxonomic scope" value="Bacteria"/>
</dbReference>
<keyword evidence="4" id="KW-1185">Reference proteome</keyword>
<dbReference type="PROSITE" id="PS51898">
    <property type="entry name" value="TYR_RECOMBINASE"/>
    <property type="match status" value="1"/>
</dbReference>
<comment type="caution">
    <text evidence="3">The sequence shown here is derived from an EMBL/GenBank/DDBJ whole genome shotgun (WGS) entry which is preliminary data.</text>
</comment>
<dbReference type="GO" id="GO:0003677">
    <property type="term" value="F:DNA binding"/>
    <property type="evidence" value="ECO:0007669"/>
    <property type="project" value="InterPro"/>
</dbReference>
<gene>
    <name evidence="3" type="ORF">C273_10697</name>
</gene>
<dbReference type="EMBL" id="AMSQ01000025">
    <property type="protein sequence ID" value="EKU45711.1"/>
    <property type="molecule type" value="Genomic_DNA"/>
</dbReference>
<dbReference type="Gene3D" id="1.10.443.10">
    <property type="entry name" value="Intergrase catalytic core"/>
    <property type="match status" value="1"/>
</dbReference>
<feature type="non-terminal residue" evidence="3">
    <location>
        <position position="1"/>
    </location>
</feature>
<dbReference type="InterPro" id="IPR002104">
    <property type="entry name" value="Integrase_catalytic"/>
</dbReference>
<dbReference type="Pfam" id="PF00589">
    <property type="entry name" value="Phage_integrase"/>
    <property type="match status" value="1"/>
</dbReference>
<keyword evidence="1" id="KW-0233">DNA recombination</keyword>
<dbReference type="Proteomes" id="UP000009885">
    <property type="component" value="Unassembled WGS sequence"/>
</dbReference>
<dbReference type="PATRIC" id="fig|1229783.3.peg.2127"/>
<evidence type="ECO:0000259" key="2">
    <source>
        <dbReference type="PROSITE" id="PS51898"/>
    </source>
</evidence>
<feature type="domain" description="Tyr recombinase" evidence="2">
    <location>
        <begin position="1"/>
        <end position="140"/>
    </location>
</feature>
<evidence type="ECO:0000313" key="4">
    <source>
        <dbReference type="Proteomes" id="UP000009885"/>
    </source>
</evidence>
<dbReference type="GO" id="GO:0006310">
    <property type="term" value="P:DNA recombination"/>
    <property type="evidence" value="ECO:0007669"/>
    <property type="project" value="UniProtKB-KW"/>
</dbReference>
<reference evidence="3 4" key="1">
    <citation type="journal article" date="2013" name="Genome Announc.">
        <title>Genome Sequence of Staphylococcus massiliensis Strain S46, Isolated from the Surface of Healthy Human Skin.</title>
        <authorList>
            <person name="Srivastav R."/>
            <person name="Singh A."/>
            <person name="Jangir P.K."/>
            <person name="Kumari C."/>
            <person name="Muduli S."/>
            <person name="Sharma R."/>
        </authorList>
    </citation>
    <scope>NUCLEOTIDE SEQUENCE [LARGE SCALE GENOMIC DNA]</scope>
    <source>
        <strain evidence="3 4">S46</strain>
    </source>
</reference>
<dbReference type="InterPro" id="IPR013762">
    <property type="entry name" value="Integrase-like_cat_sf"/>
</dbReference>